<feature type="region of interest" description="Disordered" evidence="1">
    <location>
        <begin position="1"/>
        <end position="94"/>
    </location>
</feature>
<accession>A0A5A7SWK5</accession>
<feature type="compositionally biased region" description="Basic and acidic residues" evidence="1">
    <location>
        <begin position="75"/>
        <end position="85"/>
    </location>
</feature>
<evidence type="ECO:0000313" key="3">
    <source>
        <dbReference type="EMBL" id="TYK20579.1"/>
    </source>
</evidence>
<evidence type="ECO:0000313" key="2">
    <source>
        <dbReference type="EMBL" id="KAA0033841.1"/>
    </source>
</evidence>
<feature type="compositionally biased region" description="Polar residues" evidence="1">
    <location>
        <begin position="21"/>
        <end position="51"/>
    </location>
</feature>
<organism evidence="2 4">
    <name type="scientific">Cucumis melo var. makuwa</name>
    <name type="common">Oriental melon</name>
    <dbReference type="NCBI Taxonomy" id="1194695"/>
    <lineage>
        <taxon>Eukaryota</taxon>
        <taxon>Viridiplantae</taxon>
        <taxon>Streptophyta</taxon>
        <taxon>Embryophyta</taxon>
        <taxon>Tracheophyta</taxon>
        <taxon>Spermatophyta</taxon>
        <taxon>Magnoliopsida</taxon>
        <taxon>eudicotyledons</taxon>
        <taxon>Gunneridae</taxon>
        <taxon>Pentapetalae</taxon>
        <taxon>rosids</taxon>
        <taxon>fabids</taxon>
        <taxon>Cucurbitales</taxon>
        <taxon>Cucurbitaceae</taxon>
        <taxon>Benincaseae</taxon>
        <taxon>Cucumis</taxon>
    </lineage>
</organism>
<proteinExistence type="predicted"/>
<reference evidence="4 5" key="1">
    <citation type="submission" date="2019-08" db="EMBL/GenBank/DDBJ databases">
        <title>Draft genome sequences of two oriental melons (Cucumis melo L. var makuwa).</title>
        <authorList>
            <person name="Kwon S.-Y."/>
        </authorList>
    </citation>
    <scope>NUCLEOTIDE SEQUENCE [LARGE SCALE GENOMIC DNA]</scope>
    <source>
        <strain evidence="5">cv. Chang Bougi</strain>
        <strain evidence="4">cv. SW 3</strain>
        <tissue evidence="2">Leaf</tissue>
    </source>
</reference>
<name>A0A5A7SWK5_CUCMM</name>
<feature type="compositionally biased region" description="Acidic residues" evidence="1">
    <location>
        <begin position="9"/>
        <end position="19"/>
    </location>
</feature>
<protein>
    <submittedName>
        <fullName evidence="2">Canalicular multispecific organic anion transporter 2-like isoform X3</fullName>
    </submittedName>
</protein>
<dbReference type="AlphaFoldDB" id="A0A5A7SWK5"/>
<sequence>MKSRISGDDNVEMEDDESIPDINNSDTNTPDDAMNNQSLEQLDSSPQLSPQRKQRQIVADEFAMHSITNKKRCRSKESNDKEQQSHSKSYKKLKKEIKEVRKDLATLTSIVFRMDDTIRKQSLEISKMKLMLERLVQGTSRGIR</sequence>
<gene>
    <name evidence="3" type="ORF">E5676_scaffold237G001780</name>
    <name evidence="2" type="ORF">E6C27_scaffold43059G00110</name>
</gene>
<comment type="caution">
    <text evidence="2">The sequence shown here is derived from an EMBL/GenBank/DDBJ whole genome shotgun (WGS) entry which is preliminary data.</text>
</comment>
<dbReference type="EMBL" id="SSTE01020563">
    <property type="protein sequence ID" value="KAA0033841.1"/>
    <property type="molecule type" value="Genomic_DNA"/>
</dbReference>
<evidence type="ECO:0000313" key="5">
    <source>
        <dbReference type="Proteomes" id="UP000321947"/>
    </source>
</evidence>
<dbReference type="Proteomes" id="UP000321947">
    <property type="component" value="Unassembled WGS sequence"/>
</dbReference>
<evidence type="ECO:0000313" key="4">
    <source>
        <dbReference type="Proteomes" id="UP000321393"/>
    </source>
</evidence>
<dbReference type="Proteomes" id="UP000321393">
    <property type="component" value="Unassembled WGS sequence"/>
</dbReference>
<dbReference type="EMBL" id="SSTD01006251">
    <property type="protein sequence ID" value="TYK20579.1"/>
    <property type="molecule type" value="Genomic_DNA"/>
</dbReference>
<evidence type="ECO:0000256" key="1">
    <source>
        <dbReference type="SAM" id="MobiDB-lite"/>
    </source>
</evidence>